<name>H0HYE6_9HYPH</name>
<dbReference type="Gene3D" id="3.40.50.150">
    <property type="entry name" value="Vaccinia Virus protein VP39"/>
    <property type="match status" value="1"/>
</dbReference>
<dbReference type="Proteomes" id="UP000003250">
    <property type="component" value="Unassembled WGS sequence"/>
</dbReference>
<accession>H0HYE6</accession>
<dbReference type="InterPro" id="IPR013216">
    <property type="entry name" value="Methyltransf_11"/>
</dbReference>
<evidence type="ECO:0000313" key="3">
    <source>
        <dbReference type="Proteomes" id="UP000003250"/>
    </source>
</evidence>
<dbReference type="GO" id="GO:0032259">
    <property type="term" value="P:methylation"/>
    <property type="evidence" value="ECO:0007669"/>
    <property type="project" value="UniProtKB-KW"/>
</dbReference>
<dbReference type="EMBL" id="AHAM01000218">
    <property type="protein sequence ID" value="EHK54284.1"/>
    <property type="molecule type" value="Genomic_DNA"/>
</dbReference>
<dbReference type="AlphaFoldDB" id="H0HYE6"/>
<gene>
    <name evidence="2" type="ORF">MAXJ12_26123</name>
</gene>
<dbReference type="RefSeq" id="WP_008838803.1">
    <property type="nucleotide sequence ID" value="NZ_AHAM01000218.1"/>
</dbReference>
<keyword evidence="2" id="KW-0489">Methyltransferase</keyword>
<dbReference type="PANTHER" id="PTHR43591">
    <property type="entry name" value="METHYLTRANSFERASE"/>
    <property type="match status" value="1"/>
</dbReference>
<evidence type="ECO:0000313" key="2">
    <source>
        <dbReference type="EMBL" id="EHK54284.1"/>
    </source>
</evidence>
<proteinExistence type="predicted"/>
<dbReference type="PATRIC" id="fig|1107882.3.peg.5068"/>
<dbReference type="CDD" id="cd02440">
    <property type="entry name" value="AdoMet_MTases"/>
    <property type="match status" value="1"/>
</dbReference>
<dbReference type="GO" id="GO:0008757">
    <property type="term" value="F:S-adenosylmethionine-dependent methyltransferase activity"/>
    <property type="evidence" value="ECO:0007669"/>
    <property type="project" value="InterPro"/>
</dbReference>
<protein>
    <submittedName>
        <fullName evidence="2">Methyltransferase type 11</fullName>
    </submittedName>
</protein>
<evidence type="ECO:0000259" key="1">
    <source>
        <dbReference type="Pfam" id="PF08241"/>
    </source>
</evidence>
<keyword evidence="3" id="KW-1185">Reference proteome</keyword>
<sequence>MNQHQVYGKNYKGTAAENYQRFFVPAIGAPVADDLTAIADLQPGERVLDVACGTGVVTRLAAERVGATGSVTGLDINPGMLAVARSATPPNISIKWQEANAESLPFPDNAFNVVLCQMGLQFVPGKLAALREMRRVLETGGRALISVPGPKPPLFAIMTDALARHLSPEAASFGDLVFSMHDVDELKELMRSAGFRNVDVEAKPKTLRLPAPADFLWQYIHSTPLAEPASQAGEAKRAALEREVCERWQAFVVDGSLCLRVGMTTATALK</sequence>
<feature type="domain" description="Methyltransferase type 11" evidence="1">
    <location>
        <begin position="48"/>
        <end position="145"/>
    </location>
</feature>
<organism evidence="2 3">
    <name type="scientific">Mesorhizobium alhagi CCNWXJ12-2</name>
    <dbReference type="NCBI Taxonomy" id="1107882"/>
    <lineage>
        <taxon>Bacteria</taxon>
        <taxon>Pseudomonadati</taxon>
        <taxon>Pseudomonadota</taxon>
        <taxon>Alphaproteobacteria</taxon>
        <taxon>Hyphomicrobiales</taxon>
        <taxon>Phyllobacteriaceae</taxon>
        <taxon>Allomesorhizobium</taxon>
    </lineage>
</organism>
<keyword evidence="2" id="KW-0808">Transferase</keyword>
<reference evidence="2 3" key="1">
    <citation type="journal article" date="2012" name="J. Bacteriol.">
        <title>Draft Genome Sequence of Mesorhizobium alhagi CCNWXJ12-2T, a Novel Salt-Resistant Species Isolated from the Desert of Northwestern China.</title>
        <authorList>
            <person name="Zhou M."/>
            <person name="Chen W."/>
            <person name="Chen H."/>
            <person name="Wei G."/>
        </authorList>
    </citation>
    <scope>NUCLEOTIDE SEQUENCE [LARGE SCALE GENOMIC DNA]</scope>
    <source>
        <strain evidence="2 3">CCNWXJ12-2</strain>
    </source>
</reference>
<dbReference type="PANTHER" id="PTHR43591:SF24">
    <property type="entry name" value="2-METHOXY-6-POLYPRENYL-1,4-BENZOQUINOL METHYLASE, MITOCHONDRIAL"/>
    <property type="match status" value="1"/>
</dbReference>
<dbReference type="SUPFAM" id="SSF53335">
    <property type="entry name" value="S-adenosyl-L-methionine-dependent methyltransferases"/>
    <property type="match status" value="1"/>
</dbReference>
<dbReference type="InterPro" id="IPR029063">
    <property type="entry name" value="SAM-dependent_MTases_sf"/>
</dbReference>
<dbReference type="Pfam" id="PF08241">
    <property type="entry name" value="Methyltransf_11"/>
    <property type="match status" value="1"/>
</dbReference>
<dbReference type="OrthoDB" id="9765084at2"/>